<keyword evidence="3" id="KW-1185">Reference proteome</keyword>
<dbReference type="AlphaFoldDB" id="A0AAN9QT30"/>
<keyword evidence="1" id="KW-0812">Transmembrane</keyword>
<sequence>MSHISSSLLLTFHCIPEGVRYDERWPENFTAVAVVAGTSFCREQRNEAEVGLQGERKGEEMSSHNRRTEKELCFVFLRFSLTLSLALVCFVPSDLFFDSRVLRLDGFVACRRTKAMV</sequence>
<organism evidence="2 3">
    <name type="scientific">Canavalia gladiata</name>
    <name type="common">Sword bean</name>
    <name type="synonym">Dolichos gladiatus</name>
    <dbReference type="NCBI Taxonomy" id="3824"/>
    <lineage>
        <taxon>Eukaryota</taxon>
        <taxon>Viridiplantae</taxon>
        <taxon>Streptophyta</taxon>
        <taxon>Embryophyta</taxon>
        <taxon>Tracheophyta</taxon>
        <taxon>Spermatophyta</taxon>
        <taxon>Magnoliopsida</taxon>
        <taxon>eudicotyledons</taxon>
        <taxon>Gunneridae</taxon>
        <taxon>Pentapetalae</taxon>
        <taxon>rosids</taxon>
        <taxon>fabids</taxon>
        <taxon>Fabales</taxon>
        <taxon>Fabaceae</taxon>
        <taxon>Papilionoideae</taxon>
        <taxon>50 kb inversion clade</taxon>
        <taxon>NPAAA clade</taxon>
        <taxon>indigoferoid/millettioid clade</taxon>
        <taxon>Phaseoleae</taxon>
        <taxon>Canavalia</taxon>
    </lineage>
</organism>
<accession>A0AAN9QT30</accession>
<reference evidence="2 3" key="1">
    <citation type="submission" date="2024-01" db="EMBL/GenBank/DDBJ databases">
        <title>The genomes of 5 underutilized Papilionoideae crops provide insights into root nodulation and disease resistanc.</title>
        <authorList>
            <person name="Jiang F."/>
        </authorList>
    </citation>
    <scope>NUCLEOTIDE SEQUENCE [LARGE SCALE GENOMIC DNA]</scope>
    <source>
        <strain evidence="2">LVBAO_FW01</strain>
        <tissue evidence="2">Leaves</tissue>
    </source>
</reference>
<keyword evidence="1" id="KW-1133">Transmembrane helix</keyword>
<gene>
    <name evidence="2" type="ORF">VNO77_16428</name>
</gene>
<feature type="transmembrane region" description="Helical" evidence="1">
    <location>
        <begin position="72"/>
        <end position="93"/>
    </location>
</feature>
<dbReference type="Proteomes" id="UP001367508">
    <property type="component" value="Unassembled WGS sequence"/>
</dbReference>
<dbReference type="EMBL" id="JAYMYQ010000003">
    <property type="protein sequence ID" value="KAK7345816.1"/>
    <property type="molecule type" value="Genomic_DNA"/>
</dbReference>
<comment type="caution">
    <text evidence="2">The sequence shown here is derived from an EMBL/GenBank/DDBJ whole genome shotgun (WGS) entry which is preliminary data.</text>
</comment>
<evidence type="ECO:0008006" key="4">
    <source>
        <dbReference type="Google" id="ProtNLM"/>
    </source>
</evidence>
<name>A0AAN9QT30_CANGL</name>
<evidence type="ECO:0000256" key="1">
    <source>
        <dbReference type="SAM" id="Phobius"/>
    </source>
</evidence>
<keyword evidence="1" id="KW-0472">Membrane</keyword>
<proteinExistence type="predicted"/>
<protein>
    <recommendedName>
        <fullName evidence="4">Transmembrane protein</fullName>
    </recommendedName>
</protein>
<evidence type="ECO:0000313" key="3">
    <source>
        <dbReference type="Proteomes" id="UP001367508"/>
    </source>
</evidence>
<evidence type="ECO:0000313" key="2">
    <source>
        <dbReference type="EMBL" id="KAK7345816.1"/>
    </source>
</evidence>